<keyword evidence="12" id="KW-1185">Reference proteome</keyword>
<evidence type="ECO:0000256" key="2">
    <source>
        <dbReference type="ARBA" id="ARBA00022729"/>
    </source>
</evidence>
<evidence type="ECO:0000256" key="1">
    <source>
        <dbReference type="ARBA" id="ARBA00007664"/>
    </source>
</evidence>
<dbReference type="PANTHER" id="PTHR24276">
    <property type="entry name" value="POLYSERASE-RELATED"/>
    <property type="match status" value="1"/>
</dbReference>
<proteinExistence type="inferred from homology"/>
<keyword evidence="5" id="KW-0325">Glycoprotein</keyword>
<dbReference type="SUPFAM" id="SSF50494">
    <property type="entry name" value="Trypsin-like serine proteases"/>
    <property type="match status" value="1"/>
</dbReference>
<evidence type="ECO:0000256" key="3">
    <source>
        <dbReference type="ARBA" id="ARBA00023026"/>
    </source>
</evidence>
<dbReference type="FunFam" id="2.40.10.10:FF:000002">
    <property type="entry name" value="Transmembrane protease serine"/>
    <property type="match status" value="1"/>
</dbReference>
<dbReference type="PANTHER" id="PTHR24276:SF98">
    <property type="entry name" value="FI18310P1-RELATED"/>
    <property type="match status" value="1"/>
</dbReference>
<gene>
    <name evidence="11" type="primary">Aste57867_6588</name>
    <name evidence="10" type="ORF">As57867_006571</name>
    <name evidence="11" type="ORF">ASTE57867_6588</name>
</gene>
<dbReference type="EMBL" id="VJMH01002835">
    <property type="protein sequence ID" value="KAF0707566.1"/>
    <property type="molecule type" value="Genomic_DNA"/>
</dbReference>
<dbReference type="InterPro" id="IPR033116">
    <property type="entry name" value="TRYPSIN_SER"/>
</dbReference>
<feature type="domain" description="Peptidase S1" evidence="9">
    <location>
        <begin position="22"/>
        <end position="244"/>
    </location>
</feature>
<organism evidence="11 12">
    <name type="scientific">Aphanomyces stellatus</name>
    <dbReference type="NCBI Taxonomy" id="120398"/>
    <lineage>
        <taxon>Eukaryota</taxon>
        <taxon>Sar</taxon>
        <taxon>Stramenopiles</taxon>
        <taxon>Oomycota</taxon>
        <taxon>Saprolegniomycetes</taxon>
        <taxon>Saprolegniales</taxon>
        <taxon>Verrucalvaceae</taxon>
        <taxon>Aphanomyces</taxon>
    </lineage>
</organism>
<keyword evidence="6" id="KW-0720">Serine protease</keyword>
<dbReference type="Gene3D" id="2.40.10.10">
    <property type="entry name" value="Trypsin-like serine proteases"/>
    <property type="match status" value="1"/>
</dbReference>
<dbReference type="InterPro" id="IPR050430">
    <property type="entry name" value="Peptidase_S1"/>
</dbReference>
<dbReference type="SMART" id="SM00020">
    <property type="entry name" value="Tryp_SPc"/>
    <property type="match status" value="1"/>
</dbReference>
<dbReference type="PRINTS" id="PR00722">
    <property type="entry name" value="CHYMOTRYPSIN"/>
</dbReference>
<dbReference type="EMBL" id="CAADRA010002838">
    <property type="protein sequence ID" value="VFT83568.1"/>
    <property type="molecule type" value="Genomic_DNA"/>
</dbReference>
<dbReference type="GO" id="GO:0004252">
    <property type="term" value="F:serine-type endopeptidase activity"/>
    <property type="evidence" value="ECO:0007669"/>
    <property type="project" value="InterPro"/>
</dbReference>
<keyword evidence="6" id="KW-0645">Protease</keyword>
<feature type="signal peptide" evidence="8">
    <location>
        <begin position="1"/>
        <end position="18"/>
    </location>
</feature>
<dbReference type="AlphaFoldDB" id="A0A485KGL0"/>
<sequence length="316" mass="33245">MKFTYALTSALVAASATAQIEIVGGKEATTGQHLYVTSLRLTANGTAECGGSLIAPNVVLTAAHCLPVGPKYVAIGSHFDIGTQDGEQIKIKEIIPHSKYNSSTFSNDFAILVLERASKFAPVEISFDDVTPGIATVVRGWGRTTQGGNYSDVLLEVSVDTLANTQCAKLLAPNVMDEFMLCAGGKLGEDSCQGDSGGPLTIEANGSEMLVGVVSWGRGCALADMPGVYSRISTARSFIQPYLTTNAPSFRPTKAPVTTKSAMPPSPSTPMSDPTPVVTNGCTGCYFPPLKYCFPSTVDKAKCTTYASWGALWFGN</sequence>
<evidence type="ECO:0000256" key="5">
    <source>
        <dbReference type="ARBA" id="ARBA00023180"/>
    </source>
</evidence>
<keyword evidence="2 8" id="KW-0732">Signal</keyword>
<evidence type="ECO:0000256" key="8">
    <source>
        <dbReference type="SAM" id="SignalP"/>
    </source>
</evidence>
<feature type="region of interest" description="Disordered" evidence="7">
    <location>
        <begin position="253"/>
        <end position="274"/>
    </location>
</feature>
<dbReference type="InterPro" id="IPR009003">
    <property type="entry name" value="Peptidase_S1_PA"/>
</dbReference>
<dbReference type="CDD" id="cd00190">
    <property type="entry name" value="Tryp_SPc"/>
    <property type="match status" value="1"/>
</dbReference>
<dbReference type="GO" id="GO:0006508">
    <property type="term" value="P:proteolysis"/>
    <property type="evidence" value="ECO:0007669"/>
    <property type="project" value="UniProtKB-KW"/>
</dbReference>
<evidence type="ECO:0000256" key="6">
    <source>
        <dbReference type="RuleBase" id="RU363034"/>
    </source>
</evidence>
<evidence type="ECO:0000313" key="10">
    <source>
        <dbReference type="EMBL" id="KAF0707566.1"/>
    </source>
</evidence>
<reference evidence="10" key="2">
    <citation type="submission" date="2019-06" db="EMBL/GenBank/DDBJ databases">
        <title>Genomics analysis of Aphanomyces spp. identifies a new class of oomycete effector associated with host adaptation.</title>
        <authorList>
            <person name="Gaulin E."/>
        </authorList>
    </citation>
    <scope>NUCLEOTIDE SEQUENCE</scope>
    <source>
        <strain evidence="10">CBS 578.67</strain>
    </source>
</reference>
<evidence type="ECO:0000259" key="9">
    <source>
        <dbReference type="PROSITE" id="PS50240"/>
    </source>
</evidence>
<dbReference type="OrthoDB" id="70562at2759"/>
<reference evidence="11 12" key="1">
    <citation type="submission" date="2019-03" db="EMBL/GenBank/DDBJ databases">
        <authorList>
            <person name="Gaulin E."/>
            <person name="Dumas B."/>
        </authorList>
    </citation>
    <scope>NUCLEOTIDE SEQUENCE [LARGE SCALE GENOMIC DNA]</scope>
    <source>
        <strain evidence="11">CBS 568.67</strain>
    </source>
</reference>
<keyword evidence="4" id="KW-1015">Disulfide bond</keyword>
<keyword evidence="6" id="KW-0378">Hydrolase</keyword>
<keyword evidence="3" id="KW-0843">Virulence</keyword>
<dbReference type="InterPro" id="IPR001314">
    <property type="entry name" value="Peptidase_S1A"/>
</dbReference>
<evidence type="ECO:0000256" key="4">
    <source>
        <dbReference type="ARBA" id="ARBA00023157"/>
    </source>
</evidence>
<dbReference type="InterPro" id="IPR043504">
    <property type="entry name" value="Peptidase_S1_PA_chymotrypsin"/>
</dbReference>
<dbReference type="InterPro" id="IPR018114">
    <property type="entry name" value="TRYPSIN_HIS"/>
</dbReference>
<dbReference type="Pfam" id="PF00089">
    <property type="entry name" value="Trypsin"/>
    <property type="match status" value="1"/>
</dbReference>
<feature type="chain" id="PRO_5033436891" evidence="8">
    <location>
        <begin position="19"/>
        <end position="316"/>
    </location>
</feature>
<accession>A0A485KGL0</accession>
<dbReference type="Proteomes" id="UP000332933">
    <property type="component" value="Unassembled WGS sequence"/>
</dbReference>
<dbReference type="InterPro" id="IPR001254">
    <property type="entry name" value="Trypsin_dom"/>
</dbReference>
<protein>
    <submittedName>
        <fullName evidence="11">Aste57867_6588 protein</fullName>
    </submittedName>
</protein>
<evidence type="ECO:0000313" key="12">
    <source>
        <dbReference type="Proteomes" id="UP000332933"/>
    </source>
</evidence>
<dbReference type="PROSITE" id="PS00134">
    <property type="entry name" value="TRYPSIN_HIS"/>
    <property type="match status" value="1"/>
</dbReference>
<comment type="similarity">
    <text evidence="1">Belongs to the peptidase S1 family.</text>
</comment>
<dbReference type="PROSITE" id="PS50240">
    <property type="entry name" value="TRYPSIN_DOM"/>
    <property type="match status" value="1"/>
</dbReference>
<name>A0A485KGL0_9STRA</name>
<dbReference type="PROSITE" id="PS00135">
    <property type="entry name" value="TRYPSIN_SER"/>
    <property type="match status" value="1"/>
</dbReference>
<evidence type="ECO:0000313" key="11">
    <source>
        <dbReference type="EMBL" id="VFT83568.1"/>
    </source>
</evidence>
<feature type="compositionally biased region" description="Low complexity" evidence="7">
    <location>
        <begin position="258"/>
        <end position="274"/>
    </location>
</feature>
<evidence type="ECO:0000256" key="7">
    <source>
        <dbReference type="SAM" id="MobiDB-lite"/>
    </source>
</evidence>